<keyword evidence="1" id="KW-1133">Transmembrane helix</keyword>
<dbReference type="GO" id="GO:0043252">
    <property type="term" value="P:sodium-independent organic anion transport"/>
    <property type="evidence" value="ECO:0007669"/>
    <property type="project" value="TreeGrafter"/>
</dbReference>
<sequence>MHSWENVGPECNSLGLYLALIFVVVMVMTCAQPCALIVTLRSVDPHERPFALGMQFVLLRTLGNLPMVTDHFALSFHNLLSVNCITNDNHAVIPTIYHSEFIFCFFLLILRSERYTVRLSRRAFSEESFYFCKPPSSPQWHHSGPSFLFTSTNMEGRISSYLHPTPHSIVYGNCFLYTKSRFVEELEN</sequence>
<keyword evidence="3" id="KW-1185">Reference proteome</keyword>
<dbReference type="InterPro" id="IPR004156">
    <property type="entry name" value="OATP"/>
</dbReference>
<evidence type="ECO:0000313" key="2">
    <source>
        <dbReference type="Ensembl" id="ENSEBUP00000020507.1"/>
    </source>
</evidence>
<feature type="transmembrane region" description="Helical" evidence="1">
    <location>
        <begin position="14"/>
        <end position="38"/>
    </location>
</feature>
<dbReference type="GO" id="GO:0016323">
    <property type="term" value="C:basolateral plasma membrane"/>
    <property type="evidence" value="ECO:0007669"/>
    <property type="project" value="TreeGrafter"/>
</dbReference>
<proteinExistence type="predicted"/>
<reference evidence="2" key="1">
    <citation type="submission" date="2025-08" db="UniProtKB">
        <authorList>
            <consortium name="Ensembl"/>
        </authorList>
    </citation>
    <scope>IDENTIFICATION</scope>
</reference>
<evidence type="ECO:0000256" key="1">
    <source>
        <dbReference type="SAM" id="Phobius"/>
    </source>
</evidence>
<dbReference type="Proteomes" id="UP000694388">
    <property type="component" value="Unplaced"/>
</dbReference>
<reference evidence="2" key="2">
    <citation type="submission" date="2025-09" db="UniProtKB">
        <authorList>
            <consortium name="Ensembl"/>
        </authorList>
    </citation>
    <scope>IDENTIFICATION</scope>
</reference>
<keyword evidence="1" id="KW-0472">Membrane</keyword>
<accession>A0A8C4QWB1</accession>
<dbReference type="Ensembl" id="ENSEBUT00000021083.1">
    <property type="protein sequence ID" value="ENSEBUP00000020507.1"/>
    <property type="gene ID" value="ENSEBUG00000012706.1"/>
</dbReference>
<organism evidence="2 3">
    <name type="scientific">Eptatretus burgeri</name>
    <name type="common">Inshore hagfish</name>
    <dbReference type="NCBI Taxonomy" id="7764"/>
    <lineage>
        <taxon>Eukaryota</taxon>
        <taxon>Metazoa</taxon>
        <taxon>Chordata</taxon>
        <taxon>Craniata</taxon>
        <taxon>Vertebrata</taxon>
        <taxon>Cyclostomata</taxon>
        <taxon>Myxini</taxon>
        <taxon>Myxiniformes</taxon>
        <taxon>Myxinidae</taxon>
        <taxon>Eptatretinae</taxon>
        <taxon>Eptatretus</taxon>
    </lineage>
</organism>
<dbReference type="GO" id="GO:0015347">
    <property type="term" value="F:sodium-independent organic anion transmembrane transporter activity"/>
    <property type="evidence" value="ECO:0007669"/>
    <property type="project" value="TreeGrafter"/>
</dbReference>
<dbReference type="PANTHER" id="PTHR11388">
    <property type="entry name" value="ORGANIC ANION TRANSPORTER"/>
    <property type="match status" value="1"/>
</dbReference>
<name>A0A8C4QWB1_EPTBU</name>
<dbReference type="AlphaFoldDB" id="A0A8C4QWB1"/>
<dbReference type="PANTHER" id="PTHR11388:SF142">
    <property type="entry name" value="SOLUTE CARRIER ORGANIC ANION TRANSPORTER FAMILY MEMBER 5A1"/>
    <property type="match status" value="1"/>
</dbReference>
<keyword evidence="1" id="KW-0812">Transmembrane</keyword>
<evidence type="ECO:0000313" key="3">
    <source>
        <dbReference type="Proteomes" id="UP000694388"/>
    </source>
</evidence>
<feature type="transmembrane region" description="Helical" evidence="1">
    <location>
        <begin position="89"/>
        <end position="110"/>
    </location>
</feature>
<protein>
    <submittedName>
        <fullName evidence="2">Uncharacterized protein</fullName>
    </submittedName>
</protein>
<dbReference type="Pfam" id="PF03137">
    <property type="entry name" value="OATP"/>
    <property type="match status" value="1"/>
</dbReference>